<sequence>GLKIAYRIDARFVACVAEPPVREIVPVGANVSIGELWHNVLHLEPHCLVNGHVKKVQSEFRDGRFQWLCLDTGKWVIGCYYSNETHPDVFLKIGEYGYNGLIKHVCDRYGDYPGRVQYYAEVRNDVHVKHPTNKGINKNFPEAADLRGQEEVVRWLRESATLFVANGEPLRGKIRYLPASRHQWPTHHL</sequence>
<evidence type="ECO:0000313" key="2">
    <source>
        <dbReference type="WBParaSite" id="ACAC_0000460501-mRNA-1"/>
    </source>
</evidence>
<reference evidence="1" key="1">
    <citation type="submission" date="2012-09" db="EMBL/GenBank/DDBJ databases">
        <authorList>
            <person name="Martin A.A."/>
        </authorList>
    </citation>
    <scope>NUCLEOTIDE SEQUENCE</scope>
</reference>
<protein>
    <submittedName>
        <fullName evidence="2">Transposase</fullName>
    </submittedName>
</protein>
<organism evidence="1 2">
    <name type="scientific">Angiostrongylus cantonensis</name>
    <name type="common">Rat lungworm</name>
    <dbReference type="NCBI Taxonomy" id="6313"/>
    <lineage>
        <taxon>Eukaryota</taxon>
        <taxon>Metazoa</taxon>
        <taxon>Ecdysozoa</taxon>
        <taxon>Nematoda</taxon>
        <taxon>Chromadorea</taxon>
        <taxon>Rhabditida</taxon>
        <taxon>Rhabditina</taxon>
        <taxon>Rhabditomorpha</taxon>
        <taxon>Strongyloidea</taxon>
        <taxon>Metastrongylidae</taxon>
        <taxon>Angiostrongylus</taxon>
    </lineage>
</organism>
<dbReference type="WBParaSite" id="ACAC_0000460501-mRNA-1">
    <property type="protein sequence ID" value="ACAC_0000460501-mRNA-1"/>
    <property type="gene ID" value="ACAC_0000460501"/>
</dbReference>
<name>A0A0K0D3G0_ANGCA</name>
<dbReference type="AlphaFoldDB" id="A0A0K0D3G0"/>
<dbReference type="STRING" id="6313.A0A0K0D3G0"/>
<proteinExistence type="predicted"/>
<keyword evidence="1" id="KW-1185">Reference proteome</keyword>
<accession>A0A0K0D3G0</accession>
<evidence type="ECO:0000313" key="1">
    <source>
        <dbReference type="Proteomes" id="UP000035642"/>
    </source>
</evidence>
<dbReference type="Proteomes" id="UP000035642">
    <property type="component" value="Unassembled WGS sequence"/>
</dbReference>
<reference evidence="2" key="2">
    <citation type="submission" date="2017-02" db="UniProtKB">
        <authorList>
            <consortium name="WormBaseParasite"/>
        </authorList>
    </citation>
    <scope>IDENTIFICATION</scope>
</reference>